<comment type="subcellular location">
    <subcellularLocation>
        <location evidence="1 7">Cell outer membrane</location>
        <topology evidence="1 7">Multi-pass membrane protein</topology>
    </subcellularLocation>
</comment>
<dbReference type="InterPro" id="IPR023996">
    <property type="entry name" value="TonB-dep_OMP_SusC/RagA"/>
</dbReference>
<evidence type="ECO:0000313" key="11">
    <source>
        <dbReference type="Proteomes" id="UP000185003"/>
    </source>
</evidence>
<dbReference type="OrthoDB" id="9768177at2"/>
<keyword evidence="6 7" id="KW-0998">Cell outer membrane</keyword>
<evidence type="ECO:0000256" key="3">
    <source>
        <dbReference type="ARBA" id="ARBA00022452"/>
    </source>
</evidence>
<dbReference type="InterPro" id="IPR037066">
    <property type="entry name" value="Plug_dom_sf"/>
</dbReference>
<dbReference type="Gene3D" id="2.60.40.1120">
    <property type="entry name" value="Carboxypeptidase-like, regulatory domain"/>
    <property type="match status" value="1"/>
</dbReference>
<evidence type="ECO:0000256" key="4">
    <source>
        <dbReference type="ARBA" id="ARBA00022692"/>
    </source>
</evidence>
<evidence type="ECO:0000256" key="7">
    <source>
        <dbReference type="PROSITE-ProRule" id="PRU01360"/>
    </source>
</evidence>
<evidence type="ECO:0000313" key="10">
    <source>
        <dbReference type="EMBL" id="SIN70787.1"/>
    </source>
</evidence>
<dbReference type="NCBIfam" id="TIGR04056">
    <property type="entry name" value="OMP_RagA_SusC"/>
    <property type="match status" value="1"/>
</dbReference>
<gene>
    <name evidence="10" type="ORF">SAMN04488055_0804</name>
</gene>
<dbReference type="Proteomes" id="UP000185003">
    <property type="component" value="Unassembled WGS sequence"/>
</dbReference>
<dbReference type="EMBL" id="FSRA01000001">
    <property type="protein sequence ID" value="SIN70787.1"/>
    <property type="molecule type" value="Genomic_DNA"/>
</dbReference>
<dbReference type="RefSeq" id="WP_084185364.1">
    <property type="nucleotide sequence ID" value="NZ_FSRA01000001.1"/>
</dbReference>
<dbReference type="GO" id="GO:0009279">
    <property type="term" value="C:cell outer membrane"/>
    <property type="evidence" value="ECO:0007669"/>
    <property type="project" value="UniProtKB-SubCell"/>
</dbReference>
<dbReference type="InterPro" id="IPR012910">
    <property type="entry name" value="Plug_dom"/>
</dbReference>
<dbReference type="InterPro" id="IPR023997">
    <property type="entry name" value="TonB-dep_OMP_SusC/RagA_CS"/>
</dbReference>
<evidence type="ECO:0000259" key="9">
    <source>
        <dbReference type="Pfam" id="PF07715"/>
    </source>
</evidence>
<evidence type="ECO:0000256" key="5">
    <source>
        <dbReference type="ARBA" id="ARBA00023136"/>
    </source>
</evidence>
<evidence type="ECO:0000256" key="2">
    <source>
        <dbReference type="ARBA" id="ARBA00022448"/>
    </source>
</evidence>
<name>A0A1N6DJ85_9BACT</name>
<dbReference type="NCBIfam" id="TIGR04057">
    <property type="entry name" value="SusC_RagA_signa"/>
    <property type="match status" value="1"/>
</dbReference>
<dbReference type="AlphaFoldDB" id="A0A1N6DJ85"/>
<feature type="transmembrane region" description="Helical" evidence="8">
    <location>
        <begin position="20"/>
        <end position="39"/>
    </location>
</feature>
<sequence length="1155" mass="126865">MPWILQKRRITSYAKHRLTYLKICCIVCILGFSNIFHAYGQDLHKIVVSLDLENAGLKETLKQIESRTSIRFTYKSEDVPAFKPVTMHRTAQKLDDVLNELFSNSSLSYESAGSNVVIIFKKNAAENKAATAVPALLKGRITDEKGVPVPGVSVSVKGSKTGTVTNGDGYYSLTSPESEGILVASFMGFEKKETSFSGAGTYNIILLSEARGLNEVMVIGYGSTTKKDLTGSVGRVEMEDLRKAPVFTFTEALAGRVAGVQVSSNDGQPGQGQNIIIRGSGSLTQSTAPLYVVDGFTMEDFQSNSLNPEDIASITVLKDASGTAIYGARGSNGVVVIQTKKGQAGKPVITFNTTLGIQELRREIPMMSPYEFVKTQTEMTNTSLADAAYFTNGKTLESYRNVEGINWQDKIFRQGKMQSYSLSMRGGNEQTKYSISGVINNQDALIINSGYKRYLGRVSLDQQVSKKIKAGININYSNANSHGLVAANNTGTSTVSNYIFANVFGYRPVGANMSSLEEDLFDEDMPVGTGTVRINPVITAQNTHRVANIGELISNAYITYNILDHLTLNIRGGHRKRQTRGEAFYNSLTPQGAESPVNTKGVNGNFSFAENNTWNNENTLTFEKTFNKVHKLTALGGFSLEGAKTTTYGASAQFIPNEQLGMFGLDEGTALALTANGGNYTLQSFFGRLDYNYRSKYLFTVTMRADGSSKFSKGNRWGYFPSAALGWNMAEENFLKRSRIISNSKLRLSYGISGNNRIGYFDTYNRISFDNRLNGVSFNNQVPGTAAWLSDLGNGGLKWETTELANIGYDLGLFQNRIEITAEVYRKTTRDLLLDAQIPFTTGYANTTRNIGSIRNEGLEISLNTVNVRTGSFRWESNFNISFNRSRVLELTESSTLFSNVSGGFSPAPNLWMAKVGGPISAFNGFVFDGVYQYADFDNPSPGVYVLKPGVPANGNTRASIRPGDIKYRDLNGDGTVNDFDQTVIGRPEPIHIGGFSNNFFYKGLSLNVFFQWSAGNDIFNGNRLVFEGNSQYSYHTNQFASWVDRWSPENPTNKNFRVGGQGPTARGSSRVVEDGSYLRLKTLSLAYQIPAKYLGRLHIRNLSISASAQNLITWTNYSGLDPEVSVKNSALTRGFDYSAYPQAQTMVLGINATF</sequence>
<organism evidence="10 11">
    <name type="scientific">Chitinophaga niabensis</name>
    <dbReference type="NCBI Taxonomy" id="536979"/>
    <lineage>
        <taxon>Bacteria</taxon>
        <taxon>Pseudomonadati</taxon>
        <taxon>Bacteroidota</taxon>
        <taxon>Chitinophagia</taxon>
        <taxon>Chitinophagales</taxon>
        <taxon>Chitinophagaceae</taxon>
        <taxon>Chitinophaga</taxon>
    </lineage>
</organism>
<comment type="similarity">
    <text evidence="7">Belongs to the TonB-dependent receptor family.</text>
</comment>
<dbReference type="STRING" id="536979.SAMN04488055_0804"/>
<reference evidence="10 11" key="1">
    <citation type="submission" date="2016-11" db="EMBL/GenBank/DDBJ databases">
        <authorList>
            <person name="Jaros S."/>
            <person name="Januszkiewicz K."/>
            <person name="Wedrychowicz H."/>
        </authorList>
    </citation>
    <scope>NUCLEOTIDE SEQUENCE [LARGE SCALE GENOMIC DNA]</scope>
    <source>
        <strain evidence="10 11">DSM 24787</strain>
    </source>
</reference>
<dbReference type="Gene3D" id="2.170.130.10">
    <property type="entry name" value="TonB-dependent receptor, plug domain"/>
    <property type="match status" value="1"/>
</dbReference>
<keyword evidence="4 7" id="KW-0812">Transmembrane</keyword>
<proteinExistence type="inferred from homology"/>
<dbReference type="SUPFAM" id="SSF56935">
    <property type="entry name" value="Porins"/>
    <property type="match status" value="1"/>
</dbReference>
<dbReference type="InterPro" id="IPR039426">
    <property type="entry name" value="TonB-dep_rcpt-like"/>
</dbReference>
<dbReference type="InterPro" id="IPR008969">
    <property type="entry name" value="CarboxyPept-like_regulatory"/>
</dbReference>
<keyword evidence="5 7" id="KW-0472">Membrane</keyword>
<dbReference type="SUPFAM" id="SSF49464">
    <property type="entry name" value="Carboxypeptidase regulatory domain-like"/>
    <property type="match status" value="1"/>
</dbReference>
<accession>A0A1N6DJ85</accession>
<dbReference type="Pfam" id="PF07715">
    <property type="entry name" value="Plug"/>
    <property type="match status" value="1"/>
</dbReference>
<evidence type="ECO:0000256" key="1">
    <source>
        <dbReference type="ARBA" id="ARBA00004571"/>
    </source>
</evidence>
<evidence type="ECO:0000256" key="8">
    <source>
        <dbReference type="SAM" id="Phobius"/>
    </source>
</evidence>
<dbReference type="PROSITE" id="PS52016">
    <property type="entry name" value="TONB_DEPENDENT_REC_3"/>
    <property type="match status" value="1"/>
</dbReference>
<feature type="domain" description="TonB-dependent receptor plug" evidence="9">
    <location>
        <begin position="226"/>
        <end position="334"/>
    </location>
</feature>
<dbReference type="Pfam" id="PF13715">
    <property type="entry name" value="CarbopepD_reg_2"/>
    <property type="match status" value="1"/>
</dbReference>
<keyword evidence="11" id="KW-1185">Reference proteome</keyword>
<dbReference type="Gene3D" id="2.40.170.20">
    <property type="entry name" value="TonB-dependent receptor, beta-barrel domain"/>
    <property type="match status" value="1"/>
</dbReference>
<protein>
    <submittedName>
        <fullName evidence="10">TonB-linked outer membrane protein, SusC/RagA family</fullName>
    </submittedName>
</protein>
<keyword evidence="2 7" id="KW-0813">Transport</keyword>
<evidence type="ECO:0000256" key="6">
    <source>
        <dbReference type="ARBA" id="ARBA00023237"/>
    </source>
</evidence>
<keyword evidence="8" id="KW-1133">Transmembrane helix</keyword>
<dbReference type="InterPro" id="IPR036942">
    <property type="entry name" value="Beta-barrel_TonB_sf"/>
</dbReference>
<keyword evidence="3 7" id="KW-1134">Transmembrane beta strand</keyword>